<dbReference type="EMBL" id="JAGRRH010000007">
    <property type="protein sequence ID" value="KAG7366608.1"/>
    <property type="molecule type" value="Genomic_DNA"/>
</dbReference>
<sequence length="641" mass="72190">MLEWLFGGPPYQNLDDDNRSVQSKDMDFLQFSTCGAMTNAASAASATCPGALDRQSSARAIPATLQDIENATVLRTFRHRSNGMSPSHSIISKQSQATSPSCSSDNNSMNDSFGADGASNITGREQDWNTFKKQLEDEDRQRWSKCRILLCISSCLLLIAIIALGINLAKQNQKKRETSAANSISQQDDELSSGIFEQTFSPSDLTTDLPTQEELFSIGNEFDTAAPTAETEPEVMPQDTVAPTMDSPPEDTPEETVAPTVATLPDVVFQDDLDENGYDYTANTDYLVGVYYYPWHGSTFHNGDGYLRKELIPPQQPTLGEYDDSRPEVIAQHMQWFRKANIGLLVTSWWGPNRLEDSNTKDVIMEHEDIGNLKIALHYETTGRIRGDDMTNARSDIIYMCEHYFDHPNYYRIKGRPVLVIYITRRLHNNGLLEQALLTMRSEASKCGHNLYLIGDQVFASAPDPDEPFVPFWYFDAVTNYDVYGSAGQPSPHADRASVDAYYAEQEKWRLQALEENCRYIPPVSPGYNDRAVRLESNHPPLSRRLSATDEEGSLFWYQLTKALPLVDPEVDNMILVNSFNEWHEDTQIEPVIGGAPTDEPLLYTGGLEYTPYGELYLDILQGATTRGQENMFDYFFDRTR</sequence>
<evidence type="ECO:0000313" key="11">
    <source>
        <dbReference type="Proteomes" id="UP000693970"/>
    </source>
</evidence>
<dbReference type="PANTHER" id="PTHR13572">
    <property type="entry name" value="ENDO-ALPHA-1,2-MANNOSIDASE"/>
    <property type="match status" value="1"/>
</dbReference>
<feature type="compositionally biased region" description="Low complexity" evidence="9">
    <location>
        <begin position="99"/>
        <end position="112"/>
    </location>
</feature>
<evidence type="ECO:0000256" key="7">
    <source>
        <dbReference type="ARBA" id="ARBA00023034"/>
    </source>
</evidence>
<comment type="similarity">
    <text evidence="2">Belongs to the glycosyl hydrolase 99 family.</text>
</comment>
<keyword evidence="7" id="KW-0333">Golgi apparatus</keyword>
<accession>A0A9K3LQG6</accession>
<dbReference type="AlphaFoldDB" id="A0A9K3LQG6"/>
<keyword evidence="4 10" id="KW-0378">Hydrolase</keyword>
<evidence type="ECO:0000256" key="6">
    <source>
        <dbReference type="ARBA" id="ARBA00022989"/>
    </source>
</evidence>
<evidence type="ECO:0000256" key="1">
    <source>
        <dbReference type="ARBA" id="ARBA00004323"/>
    </source>
</evidence>
<gene>
    <name evidence="10" type="ORF">IV203_029278</name>
</gene>
<dbReference type="GO" id="GO:0000139">
    <property type="term" value="C:Golgi membrane"/>
    <property type="evidence" value="ECO:0007669"/>
    <property type="project" value="UniProtKB-SubCell"/>
</dbReference>
<evidence type="ECO:0000256" key="8">
    <source>
        <dbReference type="ARBA" id="ARBA00023136"/>
    </source>
</evidence>
<comment type="caution">
    <text evidence="10">The sequence shown here is derived from an EMBL/GenBank/DDBJ whole genome shotgun (WGS) entry which is preliminary data.</text>
</comment>
<protein>
    <submittedName>
        <fullName evidence="10">Glycosyl hydrolase family 99 protein</fullName>
    </submittedName>
</protein>
<dbReference type="InterPro" id="IPR026071">
    <property type="entry name" value="Glyco_Hydrolase_99"/>
</dbReference>
<evidence type="ECO:0000256" key="5">
    <source>
        <dbReference type="ARBA" id="ARBA00022968"/>
    </source>
</evidence>
<organism evidence="10 11">
    <name type="scientific">Nitzschia inconspicua</name>
    <dbReference type="NCBI Taxonomy" id="303405"/>
    <lineage>
        <taxon>Eukaryota</taxon>
        <taxon>Sar</taxon>
        <taxon>Stramenopiles</taxon>
        <taxon>Ochrophyta</taxon>
        <taxon>Bacillariophyta</taxon>
        <taxon>Bacillariophyceae</taxon>
        <taxon>Bacillariophycidae</taxon>
        <taxon>Bacillariales</taxon>
        <taxon>Bacillariaceae</taxon>
        <taxon>Nitzschia</taxon>
    </lineage>
</organism>
<dbReference type="Pfam" id="PF16317">
    <property type="entry name" value="Glyco_hydro_99"/>
    <property type="match status" value="1"/>
</dbReference>
<proteinExistence type="inferred from homology"/>
<evidence type="ECO:0000256" key="4">
    <source>
        <dbReference type="ARBA" id="ARBA00022801"/>
    </source>
</evidence>
<feature type="region of interest" description="Disordered" evidence="9">
    <location>
        <begin position="227"/>
        <end position="256"/>
    </location>
</feature>
<dbReference type="GO" id="GO:0004559">
    <property type="term" value="F:alpha-mannosidase activity"/>
    <property type="evidence" value="ECO:0007669"/>
    <property type="project" value="TreeGrafter"/>
</dbReference>
<keyword evidence="11" id="KW-1185">Reference proteome</keyword>
<keyword evidence="5" id="KW-0735">Signal-anchor</keyword>
<dbReference type="OrthoDB" id="406152at2759"/>
<feature type="region of interest" description="Disordered" evidence="9">
    <location>
        <begin position="80"/>
        <end position="125"/>
    </location>
</feature>
<evidence type="ECO:0000256" key="9">
    <source>
        <dbReference type="SAM" id="MobiDB-lite"/>
    </source>
</evidence>
<keyword evidence="6" id="KW-1133">Transmembrane helix</keyword>
<keyword evidence="3" id="KW-0812">Transmembrane</keyword>
<dbReference type="PANTHER" id="PTHR13572:SF4">
    <property type="entry name" value="RE57134P"/>
    <property type="match status" value="1"/>
</dbReference>
<reference evidence="10" key="1">
    <citation type="journal article" date="2021" name="Sci. Rep.">
        <title>Diploid genomic architecture of Nitzschia inconspicua, an elite biomass production diatom.</title>
        <authorList>
            <person name="Oliver A."/>
            <person name="Podell S."/>
            <person name="Pinowska A."/>
            <person name="Traller J.C."/>
            <person name="Smith S.R."/>
            <person name="McClure R."/>
            <person name="Beliaev A."/>
            <person name="Bohutskyi P."/>
            <person name="Hill E.A."/>
            <person name="Rabines A."/>
            <person name="Zheng H."/>
            <person name="Allen L.Z."/>
            <person name="Kuo A."/>
            <person name="Grigoriev I.V."/>
            <person name="Allen A.E."/>
            <person name="Hazlebeck D."/>
            <person name="Allen E.E."/>
        </authorList>
    </citation>
    <scope>NUCLEOTIDE SEQUENCE</scope>
    <source>
        <strain evidence="10">Hildebrandi</strain>
    </source>
</reference>
<reference evidence="10" key="2">
    <citation type="submission" date="2021-04" db="EMBL/GenBank/DDBJ databases">
        <authorList>
            <person name="Podell S."/>
        </authorList>
    </citation>
    <scope>NUCLEOTIDE SEQUENCE</scope>
    <source>
        <strain evidence="10">Hildebrandi</strain>
    </source>
</reference>
<comment type="subcellular location">
    <subcellularLocation>
        <location evidence="1">Golgi apparatus membrane</location>
        <topology evidence="1">Single-pass type II membrane protein</topology>
    </subcellularLocation>
</comment>
<dbReference type="Proteomes" id="UP000693970">
    <property type="component" value="Unassembled WGS sequence"/>
</dbReference>
<feature type="compositionally biased region" description="Polar residues" evidence="9">
    <location>
        <begin position="82"/>
        <end position="98"/>
    </location>
</feature>
<evidence type="ECO:0000313" key="10">
    <source>
        <dbReference type="EMBL" id="KAG7366608.1"/>
    </source>
</evidence>
<keyword evidence="8" id="KW-0472">Membrane</keyword>
<evidence type="ECO:0000256" key="3">
    <source>
        <dbReference type="ARBA" id="ARBA00022692"/>
    </source>
</evidence>
<name>A0A9K3LQG6_9STRA</name>
<evidence type="ECO:0000256" key="2">
    <source>
        <dbReference type="ARBA" id="ARBA00009559"/>
    </source>
</evidence>